<gene>
    <name evidence="1" type="ORF">ACFSB2_00650</name>
</gene>
<dbReference type="InterPro" id="IPR052927">
    <property type="entry name" value="DCC_oxidoreductase"/>
</dbReference>
<dbReference type="Pfam" id="PF04134">
    <property type="entry name" value="DCC1-like"/>
    <property type="match status" value="1"/>
</dbReference>
<reference evidence="2" key="1">
    <citation type="journal article" date="2019" name="Int. J. Syst. Evol. Microbiol.">
        <title>The Global Catalogue of Microorganisms (GCM) 10K type strain sequencing project: providing services to taxonomists for standard genome sequencing and annotation.</title>
        <authorList>
            <consortium name="The Broad Institute Genomics Platform"/>
            <consortium name="The Broad Institute Genome Sequencing Center for Infectious Disease"/>
            <person name="Wu L."/>
            <person name="Ma J."/>
        </authorList>
    </citation>
    <scope>NUCLEOTIDE SEQUENCE [LARGE SCALE GENOMIC DNA]</scope>
    <source>
        <strain evidence="2">CGMCC 1.12286</strain>
    </source>
</reference>
<comment type="caution">
    <text evidence="1">The sequence shown here is derived from an EMBL/GenBank/DDBJ whole genome shotgun (WGS) entry which is preliminary data.</text>
</comment>
<dbReference type="PANTHER" id="PTHR33639:SF2">
    <property type="entry name" value="DUF393 DOMAIN-CONTAINING PROTEIN"/>
    <property type="match status" value="1"/>
</dbReference>
<dbReference type="EMBL" id="JBHUCX010000004">
    <property type="protein sequence ID" value="MFD1673229.1"/>
    <property type="molecule type" value="Genomic_DNA"/>
</dbReference>
<protein>
    <submittedName>
        <fullName evidence="1">Thiol-disulfide oxidoreductase DCC family protein</fullName>
    </submittedName>
</protein>
<evidence type="ECO:0000313" key="1">
    <source>
        <dbReference type="EMBL" id="MFD1673229.1"/>
    </source>
</evidence>
<evidence type="ECO:0000313" key="2">
    <source>
        <dbReference type="Proteomes" id="UP001597079"/>
    </source>
</evidence>
<dbReference type="RefSeq" id="WP_377940583.1">
    <property type="nucleotide sequence ID" value="NZ_JBHUCX010000004.1"/>
</dbReference>
<dbReference type="PANTHER" id="PTHR33639">
    <property type="entry name" value="THIOL-DISULFIDE OXIDOREDUCTASE DCC"/>
    <property type="match status" value="1"/>
</dbReference>
<proteinExistence type="predicted"/>
<keyword evidence="2" id="KW-1185">Reference proteome</keyword>
<name>A0ABW4JA61_9BACL</name>
<organism evidence="1 2">
    <name type="scientific">Alicyclobacillus fodiniaquatilis</name>
    <dbReference type="NCBI Taxonomy" id="1661150"/>
    <lineage>
        <taxon>Bacteria</taxon>
        <taxon>Bacillati</taxon>
        <taxon>Bacillota</taxon>
        <taxon>Bacilli</taxon>
        <taxon>Bacillales</taxon>
        <taxon>Alicyclobacillaceae</taxon>
        <taxon>Alicyclobacillus</taxon>
    </lineage>
</organism>
<sequence>MSQSISETSVILFDGVCNLCNAAINFIIPRDTAKNFRFAALQSEAGSALVRQFSSATGELNSLILLSHGRMSSKSTAVLRIARELDGLWPICYVFIAVPRPLRDAVYDFVARHRYKWFGRRDKCMIPTADMLERFL</sequence>
<dbReference type="InterPro" id="IPR007263">
    <property type="entry name" value="DCC1-like"/>
</dbReference>
<dbReference type="Proteomes" id="UP001597079">
    <property type="component" value="Unassembled WGS sequence"/>
</dbReference>
<accession>A0ABW4JA61</accession>